<dbReference type="InterPro" id="IPR012696">
    <property type="entry name" value="PhnM"/>
</dbReference>
<dbReference type="GO" id="GO:0016810">
    <property type="term" value="F:hydrolase activity, acting on carbon-nitrogen (but not peptide) bonds"/>
    <property type="evidence" value="ECO:0007669"/>
    <property type="project" value="InterPro"/>
</dbReference>
<dbReference type="STRING" id="1675527.AIOL_003724"/>
<dbReference type="NCBIfam" id="NF011984">
    <property type="entry name" value="PRK15446.1-5"/>
    <property type="match status" value="1"/>
</dbReference>
<dbReference type="EMBL" id="LFTY01000002">
    <property type="protein sequence ID" value="KMW58745.1"/>
    <property type="molecule type" value="Genomic_DNA"/>
</dbReference>
<protein>
    <submittedName>
        <fullName evidence="1">Metal-dependent hydrolase involved in phosphonate metabolism</fullName>
    </submittedName>
</protein>
<dbReference type="GO" id="GO:0019700">
    <property type="term" value="P:organic phosphonate catabolic process"/>
    <property type="evidence" value="ECO:0007669"/>
    <property type="project" value="InterPro"/>
</dbReference>
<name>A0A0J9E7K8_9RHOB</name>
<dbReference type="PIRSF" id="PIRSF038971">
    <property type="entry name" value="PhnM"/>
    <property type="match status" value="1"/>
</dbReference>
<dbReference type="OrthoDB" id="9785413at2"/>
<sequence>MTTETCLANAELVLPTETIRGSILFRDGLIAEINEGRAVPAGAVDCGGDHVAPGLVELHTDNLERHLSPRPKVNWPHYAAIMAHDRELASTGITTVFDALRVGSNPSRGSYPKYAREVATEIMALRARGALKISHHLHLRAEICSETLTAELGEFDDSDRVGIVSLMDHTPGQRQFRDVSKLEVYYKGKHGFSQAEFEEYMAYLRGVSAQNGAAHTAATVSAAARFGATLASHDDTTTEHVAASKSHGASLAEFPTTEDAAQACRAEAIQVIMGAPNLVRGGSHSGNVSAQALAEQDCVDILSSDYIPSSLLLGGAQLGQLWGDMARGIATVTKNPAESAGLADRGALELGRRADVIRFDLAGTTPVLRAAYVQGAQVG</sequence>
<reference evidence="1 2" key="1">
    <citation type="submission" date="2015-06" db="EMBL/GenBank/DDBJ databases">
        <title>Draft genome sequence of an Alphaproteobacteria species associated to the Mediterranean sponge Oscarella lobularis.</title>
        <authorList>
            <person name="Jourda C."/>
            <person name="Santini S."/>
            <person name="Claverie J.-M."/>
        </authorList>
    </citation>
    <scope>NUCLEOTIDE SEQUENCE [LARGE SCALE GENOMIC DNA]</scope>
    <source>
        <strain evidence="1">IGS</strain>
    </source>
</reference>
<evidence type="ECO:0000313" key="1">
    <source>
        <dbReference type="EMBL" id="KMW58745.1"/>
    </source>
</evidence>
<dbReference type="InterPro" id="IPR011059">
    <property type="entry name" value="Metal-dep_hydrolase_composite"/>
</dbReference>
<dbReference type="SUPFAM" id="SSF51338">
    <property type="entry name" value="Composite domain of metallo-dependent hydrolases"/>
    <property type="match status" value="1"/>
</dbReference>
<dbReference type="SUPFAM" id="SSF51556">
    <property type="entry name" value="Metallo-dependent hydrolases"/>
    <property type="match status" value="1"/>
</dbReference>
<proteinExistence type="predicted"/>
<dbReference type="NCBIfam" id="TIGR02318">
    <property type="entry name" value="phosphono_phnM"/>
    <property type="match status" value="1"/>
</dbReference>
<dbReference type="PANTHER" id="PTHR43135">
    <property type="entry name" value="ALPHA-D-RIBOSE 1-METHYLPHOSPHONATE 5-TRIPHOSPHATE DIPHOSPHATASE"/>
    <property type="match status" value="1"/>
</dbReference>
<accession>A0A0J9E7K8</accession>
<keyword evidence="2" id="KW-1185">Reference proteome</keyword>
<dbReference type="Gene3D" id="3.20.20.140">
    <property type="entry name" value="Metal-dependent hydrolases"/>
    <property type="match status" value="1"/>
</dbReference>
<dbReference type="InterPro" id="IPR051781">
    <property type="entry name" value="Metallo-dep_Hydrolase"/>
</dbReference>
<dbReference type="Proteomes" id="UP000037178">
    <property type="component" value="Unassembled WGS sequence"/>
</dbReference>
<dbReference type="NCBIfam" id="NF011990">
    <property type="entry name" value="PRK15446.2-6"/>
    <property type="match status" value="1"/>
</dbReference>
<organism evidence="1 2">
    <name type="scientific">Candidatus Rhodobacter oscarellae</name>
    <dbReference type="NCBI Taxonomy" id="1675527"/>
    <lineage>
        <taxon>Bacteria</taxon>
        <taxon>Pseudomonadati</taxon>
        <taxon>Pseudomonadota</taxon>
        <taxon>Alphaproteobacteria</taxon>
        <taxon>Rhodobacterales</taxon>
        <taxon>Rhodobacter group</taxon>
        <taxon>Rhodobacter</taxon>
    </lineage>
</organism>
<dbReference type="AlphaFoldDB" id="A0A0J9E7K8"/>
<dbReference type="PANTHER" id="PTHR43135:SF3">
    <property type="entry name" value="ALPHA-D-RIBOSE 1-METHYLPHOSPHONATE 5-TRIPHOSPHATE DIPHOSPHATASE"/>
    <property type="match status" value="1"/>
</dbReference>
<comment type="caution">
    <text evidence="1">The sequence shown here is derived from an EMBL/GenBank/DDBJ whole genome shotgun (WGS) entry which is preliminary data.</text>
</comment>
<keyword evidence="1" id="KW-0378">Hydrolase</keyword>
<dbReference type="InterPro" id="IPR032466">
    <property type="entry name" value="Metal_Hydrolase"/>
</dbReference>
<evidence type="ECO:0000313" key="2">
    <source>
        <dbReference type="Proteomes" id="UP000037178"/>
    </source>
</evidence>
<dbReference type="Gene3D" id="2.30.40.10">
    <property type="entry name" value="Urease, subunit C, domain 1"/>
    <property type="match status" value="1"/>
</dbReference>
<dbReference type="RefSeq" id="WP_049644320.1">
    <property type="nucleotide sequence ID" value="NZ_LFTY01000002.1"/>
</dbReference>
<gene>
    <name evidence="1" type="ORF">AIOL_003724</name>
</gene>
<dbReference type="PATRIC" id="fig|1675527.3.peg.3901"/>